<dbReference type="GO" id="GO:0004034">
    <property type="term" value="F:aldose 1-epimerase activity"/>
    <property type="evidence" value="ECO:0007669"/>
    <property type="project" value="UniProtKB-EC"/>
</dbReference>
<feature type="active site" description="Proton donor" evidence="6">
    <location>
        <position position="203"/>
    </location>
</feature>
<evidence type="ECO:0000256" key="1">
    <source>
        <dbReference type="ARBA" id="ARBA00005028"/>
    </source>
</evidence>
<comment type="pathway">
    <text evidence="1 5">Carbohydrate metabolism; hexose metabolism.</text>
</comment>
<dbReference type="GO" id="GO:0033499">
    <property type="term" value="P:galactose catabolic process via UDP-galactose, Leloir pathway"/>
    <property type="evidence" value="ECO:0007669"/>
    <property type="project" value="TreeGrafter"/>
</dbReference>
<protein>
    <recommendedName>
        <fullName evidence="5">Aldose 1-epimerase</fullName>
        <ecNumber evidence="5">5.1.3.3</ecNumber>
    </recommendedName>
</protein>
<keyword evidence="4 5" id="KW-0119">Carbohydrate metabolism</keyword>
<evidence type="ECO:0000256" key="7">
    <source>
        <dbReference type="PIRSR" id="PIRSR005096-3"/>
    </source>
</evidence>
<feature type="active site" description="Proton acceptor" evidence="6">
    <location>
        <position position="362"/>
    </location>
</feature>
<dbReference type="Gene3D" id="2.70.98.10">
    <property type="match status" value="1"/>
</dbReference>
<evidence type="ECO:0000256" key="4">
    <source>
        <dbReference type="ARBA" id="ARBA00023277"/>
    </source>
</evidence>
<dbReference type="GO" id="GO:0030246">
    <property type="term" value="F:carbohydrate binding"/>
    <property type="evidence" value="ECO:0007669"/>
    <property type="project" value="InterPro"/>
</dbReference>
<evidence type="ECO:0000256" key="2">
    <source>
        <dbReference type="ARBA" id="ARBA00006206"/>
    </source>
</evidence>
<dbReference type="InterPro" id="IPR047215">
    <property type="entry name" value="Galactose_mutarotase-like"/>
</dbReference>
<dbReference type="RefSeq" id="WP_169172434.1">
    <property type="nucleotide sequence ID" value="NZ_JAAIII010000004.1"/>
</dbReference>
<name>A0A7Y0EQ83_9BIFI</name>
<sequence>MNDSSITAEQTTSHSVTNTLNVLAAPPHSGIAVAGSSPDGRAIRGVTLQSGSLSATIIEYGARLTSLTVPNADGQPTNVVLGLPSLDAYLADDVCMGAVMGRNTSRISGARCAIDGREYQLADNDNGNNAHSGPHGFERTLWTIDDGSFDGSSVTLRFISPDMSQGFPGTLNTRVTYTLTDDALEIRFDAISDQDTLCNLTSHTYWNLNGATRQSSIADITNQPVDAMNHMLHIAADRYFPTDEAFLPYDAAPVDSTPFDFRQGRRLRDAIDASPHNRQIAIGRGYNHAFDFANTYNDAHDNTHDSDLPLAPMATLTGERSGITMTLSCDAPALVVYSAGWFDHIVGRDQQVYGPGAGIALEPGFVPNAINNTHGGTTPSPLLKAGEHYRMTIRYTFQS</sequence>
<dbReference type="Pfam" id="PF01263">
    <property type="entry name" value="Aldose_epim"/>
    <property type="match status" value="1"/>
</dbReference>
<dbReference type="Proteomes" id="UP000532194">
    <property type="component" value="Unassembled WGS sequence"/>
</dbReference>
<proteinExistence type="inferred from homology"/>
<dbReference type="EC" id="5.1.3.3" evidence="5"/>
<dbReference type="PANTHER" id="PTHR10091">
    <property type="entry name" value="ALDOSE-1-EPIMERASE"/>
    <property type="match status" value="1"/>
</dbReference>
<evidence type="ECO:0000256" key="3">
    <source>
        <dbReference type="ARBA" id="ARBA00023235"/>
    </source>
</evidence>
<comment type="caution">
    <text evidence="8">The sequence shown here is derived from an EMBL/GenBank/DDBJ whole genome shotgun (WGS) entry which is preliminary data.</text>
</comment>
<dbReference type="PANTHER" id="PTHR10091:SF0">
    <property type="entry name" value="GALACTOSE MUTAROTASE"/>
    <property type="match status" value="1"/>
</dbReference>
<organism evidence="8 9">
    <name type="scientific">Bifidobacterium oedipodis</name>
    <dbReference type="NCBI Taxonomy" id="2675322"/>
    <lineage>
        <taxon>Bacteria</taxon>
        <taxon>Bacillati</taxon>
        <taxon>Actinomycetota</taxon>
        <taxon>Actinomycetes</taxon>
        <taxon>Bifidobacteriales</taxon>
        <taxon>Bifidobacteriaceae</taxon>
        <taxon>Bifidobacterium</taxon>
    </lineage>
</organism>
<feature type="binding site" evidence="7">
    <location>
        <begin position="203"/>
        <end position="205"/>
    </location>
    <ligand>
        <name>beta-D-galactose</name>
        <dbReference type="ChEBI" id="CHEBI:27667"/>
    </ligand>
</feature>
<dbReference type="SUPFAM" id="SSF74650">
    <property type="entry name" value="Galactose mutarotase-like"/>
    <property type="match status" value="1"/>
</dbReference>
<evidence type="ECO:0000313" key="8">
    <source>
        <dbReference type="EMBL" id="NMM94424.1"/>
    </source>
</evidence>
<keyword evidence="3 5" id="KW-0413">Isomerase</keyword>
<dbReference type="InterPro" id="IPR014718">
    <property type="entry name" value="GH-type_carb-bd"/>
</dbReference>
<keyword evidence="9" id="KW-1185">Reference proteome</keyword>
<reference evidence="8 9" key="1">
    <citation type="submission" date="2020-02" db="EMBL/GenBank/DDBJ databases">
        <title>Characterization of phylogenetic diversity of novel bifidobacterial species isolated in Czech ZOOs.</title>
        <authorList>
            <person name="Lugli G.A."/>
            <person name="Vera N.B."/>
            <person name="Ventura M."/>
        </authorList>
    </citation>
    <scope>NUCLEOTIDE SEQUENCE [LARGE SCALE GENOMIC DNA]</scope>
    <source>
        <strain evidence="8 9">DSM 109957</strain>
    </source>
</reference>
<gene>
    <name evidence="8" type="ORF">G1C95_1611</name>
</gene>
<dbReference type="PIRSF" id="PIRSF005096">
    <property type="entry name" value="GALM"/>
    <property type="match status" value="1"/>
</dbReference>
<dbReference type="EMBL" id="JAAIII010000004">
    <property type="protein sequence ID" value="NMM94424.1"/>
    <property type="molecule type" value="Genomic_DNA"/>
</dbReference>
<comment type="catalytic activity">
    <reaction evidence="5">
        <text>alpha-D-glucose = beta-D-glucose</text>
        <dbReference type="Rhea" id="RHEA:10264"/>
        <dbReference type="ChEBI" id="CHEBI:15903"/>
        <dbReference type="ChEBI" id="CHEBI:17925"/>
        <dbReference type="EC" id="5.1.3.3"/>
    </reaction>
</comment>
<dbReference type="InterPro" id="IPR008183">
    <property type="entry name" value="Aldose_1/G6P_1-epimerase"/>
</dbReference>
<dbReference type="CDD" id="cd09019">
    <property type="entry name" value="galactose_mutarotase_like"/>
    <property type="match status" value="1"/>
</dbReference>
<dbReference type="InterPro" id="IPR015443">
    <property type="entry name" value="Aldose_1-epimerase"/>
</dbReference>
<dbReference type="InterPro" id="IPR011013">
    <property type="entry name" value="Gal_mutarotase_sf_dom"/>
</dbReference>
<evidence type="ECO:0000313" key="9">
    <source>
        <dbReference type="Proteomes" id="UP000532194"/>
    </source>
</evidence>
<evidence type="ECO:0000256" key="6">
    <source>
        <dbReference type="PIRSR" id="PIRSR005096-1"/>
    </source>
</evidence>
<accession>A0A7Y0EQ83</accession>
<dbReference type="AlphaFoldDB" id="A0A7Y0EQ83"/>
<comment type="similarity">
    <text evidence="2 5">Belongs to the aldose epimerase family.</text>
</comment>
<dbReference type="UniPathway" id="UPA00242"/>
<evidence type="ECO:0000256" key="5">
    <source>
        <dbReference type="PIRNR" id="PIRNR005096"/>
    </source>
</evidence>
<dbReference type="GO" id="GO:0006006">
    <property type="term" value="P:glucose metabolic process"/>
    <property type="evidence" value="ECO:0007669"/>
    <property type="project" value="TreeGrafter"/>
</dbReference>